<keyword evidence="4" id="KW-1185">Reference proteome</keyword>
<name>A0A4Y9LT90_9BRAD</name>
<feature type="transmembrane region" description="Helical" evidence="2">
    <location>
        <begin position="29"/>
        <end position="50"/>
    </location>
</feature>
<comment type="caution">
    <text evidence="3">The sequence shown here is derived from an EMBL/GenBank/DDBJ whole genome shotgun (WGS) entry which is preliminary data.</text>
</comment>
<evidence type="ECO:0000256" key="2">
    <source>
        <dbReference type="SAM" id="Phobius"/>
    </source>
</evidence>
<dbReference type="Proteomes" id="UP000297966">
    <property type="component" value="Unassembled WGS sequence"/>
</dbReference>
<keyword evidence="2" id="KW-1133">Transmembrane helix</keyword>
<evidence type="ECO:0000256" key="1">
    <source>
        <dbReference type="SAM" id="MobiDB-lite"/>
    </source>
</evidence>
<sequence length="76" mass="8601">MVDYLEPHRRKYLDELSPGDRKLWRRWQIGWSLAYSAVLLVLIGVGYLLAGSKDTEIARSSSPGQHAQIVRFGGSK</sequence>
<keyword evidence="2" id="KW-0472">Membrane</keyword>
<dbReference type="EMBL" id="SPQT01000016">
    <property type="protein sequence ID" value="TFV45072.1"/>
    <property type="molecule type" value="Genomic_DNA"/>
</dbReference>
<protein>
    <submittedName>
        <fullName evidence="3">Uncharacterized protein</fullName>
    </submittedName>
</protein>
<reference evidence="3 4" key="1">
    <citation type="submission" date="2019-03" db="EMBL/GenBank/DDBJ databases">
        <title>Bradyrhizobium diversity isolated from nodules of Chamaecrista fasciculata.</title>
        <authorList>
            <person name="Klepa M.S."/>
            <person name="Urquiaga M.O."/>
            <person name="Hungria M."/>
            <person name="Delamuta J.R."/>
        </authorList>
    </citation>
    <scope>NUCLEOTIDE SEQUENCE [LARGE SCALE GENOMIC DNA]</scope>
    <source>
        <strain evidence="3 4">CNPSo 3448</strain>
    </source>
</reference>
<keyword evidence="2" id="KW-0812">Transmembrane</keyword>
<feature type="region of interest" description="Disordered" evidence="1">
    <location>
        <begin position="57"/>
        <end position="76"/>
    </location>
</feature>
<dbReference type="AlphaFoldDB" id="A0A4Y9LT90"/>
<evidence type="ECO:0000313" key="3">
    <source>
        <dbReference type="EMBL" id="TFV45072.1"/>
    </source>
</evidence>
<gene>
    <name evidence="3" type="ORF">E4K65_26395</name>
</gene>
<accession>A0A4Y9LT90</accession>
<proteinExistence type="predicted"/>
<organism evidence="3 4">
    <name type="scientific">Bradyrhizobium niftali</name>
    <dbReference type="NCBI Taxonomy" id="2560055"/>
    <lineage>
        <taxon>Bacteria</taxon>
        <taxon>Pseudomonadati</taxon>
        <taxon>Pseudomonadota</taxon>
        <taxon>Alphaproteobacteria</taxon>
        <taxon>Hyphomicrobiales</taxon>
        <taxon>Nitrobacteraceae</taxon>
        <taxon>Bradyrhizobium</taxon>
    </lineage>
</organism>
<dbReference type="RefSeq" id="WP_135176605.1">
    <property type="nucleotide sequence ID" value="NZ_SPQT01000016.1"/>
</dbReference>
<evidence type="ECO:0000313" key="4">
    <source>
        <dbReference type="Proteomes" id="UP000297966"/>
    </source>
</evidence>